<dbReference type="GO" id="GO:0022900">
    <property type="term" value="P:electron transport chain"/>
    <property type="evidence" value="ECO:0007669"/>
    <property type="project" value="InterPro"/>
</dbReference>
<dbReference type="InterPro" id="IPR006885">
    <property type="entry name" value="NADH_UbQ_FeS_4_mit-like"/>
</dbReference>
<reference evidence="3" key="2">
    <citation type="submission" date="2025-08" db="UniProtKB">
        <authorList>
            <consortium name="Ensembl"/>
        </authorList>
    </citation>
    <scope>IDENTIFICATION</scope>
</reference>
<dbReference type="GeneTree" id="ENSGT01030000235907"/>
<reference evidence="3 4" key="1">
    <citation type="journal article" date="2019" name="Proc. Natl. Acad. Sci. U.S.A.">
        <title>Regulatory changes in pterin and carotenoid genes underlie balanced color polymorphisms in the wall lizard.</title>
        <authorList>
            <person name="Andrade P."/>
            <person name="Pinho C."/>
            <person name="Perez I de Lanuza G."/>
            <person name="Afonso S."/>
            <person name="Brejcha J."/>
            <person name="Rubin C.J."/>
            <person name="Wallerman O."/>
            <person name="Pereira P."/>
            <person name="Sabatino S.J."/>
            <person name="Bellati A."/>
            <person name="Pellitteri-Rosa D."/>
            <person name="Bosakova Z."/>
            <person name="Bunikis I."/>
            <person name="Carretero M.A."/>
            <person name="Feiner N."/>
            <person name="Marsik P."/>
            <person name="Pauperio F."/>
            <person name="Salvi D."/>
            <person name="Soler L."/>
            <person name="While G.M."/>
            <person name="Uller T."/>
            <person name="Font E."/>
            <person name="Andersson L."/>
            <person name="Carneiro M."/>
        </authorList>
    </citation>
    <scope>NUCLEOTIDE SEQUENCE</scope>
</reference>
<feature type="chain" id="PRO_5025437003" evidence="2">
    <location>
        <begin position="17"/>
        <end position="126"/>
    </location>
</feature>
<dbReference type="Proteomes" id="UP000472272">
    <property type="component" value="Chromosome 8"/>
</dbReference>
<dbReference type="PANTHER" id="PTHR12219">
    <property type="entry name" value="NADH-UBIQUINONE OXIDOREDUCTASE"/>
    <property type="match status" value="1"/>
</dbReference>
<feature type="region of interest" description="Disordered" evidence="1">
    <location>
        <begin position="98"/>
        <end position="126"/>
    </location>
</feature>
<evidence type="ECO:0000313" key="4">
    <source>
        <dbReference type="Proteomes" id="UP000472272"/>
    </source>
</evidence>
<sequence>MAAVLLLQELSMSAAAEALGAWGRERSSSRCFHQRLQTQSLNTSTWRLAQDQAQDMQLITVDEKLDFSPLTGIPEEYIITRKVHIFVPARDAMQNLAQGKQRIPKPKSKSYSANFSWNKRPRVSTK</sequence>
<dbReference type="PANTHER" id="PTHR12219:SF8">
    <property type="entry name" value="NADH DEHYDROGENASE [UBIQUINONE] IRON-SULFUR PROTEIN 4, MITOCHONDRIAL"/>
    <property type="match status" value="1"/>
</dbReference>
<organism evidence="3 4">
    <name type="scientific">Podarcis muralis</name>
    <name type="common">Wall lizard</name>
    <name type="synonym">Lacerta muralis</name>
    <dbReference type="NCBI Taxonomy" id="64176"/>
    <lineage>
        <taxon>Eukaryota</taxon>
        <taxon>Metazoa</taxon>
        <taxon>Chordata</taxon>
        <taxon>Craniata</taxon>
        <taxon>Vertebrata</taxon>
        <taxon>Euteleostomi</taxon>
        <taxon>Lepidosauria</taxon>
        <taxon>Squamata</taxon>
        <taxon>Bifurcata</taxon>
        <taxon>Unidentata</taxon>
        <taxon>Episquamata</taxon>
        <taxon>Laterata</taxon>
        <taxon>Lacertibaenia</taxon>
        <taxon>Lacertidae</taxon>
        <taxon>Podarcis</taxon>
    </lineage>
</organism>
<dbReference type="OMA" id="TRERWNP"/>
<accession>A0A670IXN3</accession>
<dbReference type="Ensembl" id="ENSPMRT00000017036.1">
    <property type="protein sequence ID" value="ENSPMRP00000015957.1"/>
    <property type="gene ID" value="ENSPMRG00000010663.1"/>
</dbReference>
<feature type="signal peptide" evidence="2">
    <location>
        <begin position="1"/>
        <end position="16"/>
    </location>
</feature>
<evidence type="ECO:0000313" key="3">
    <source>
        <dbReference type="Ensembl" id="ENSPMRP00000015957.1"/>
    </source>
</evidence>
<keyword evidence="4" id="KW-1185">Reference proteome</keyword>
<reference evidence="3" key="3">
    <citation type="submission" date="2025-09" db="UniProtKB">
        <authorList>
            <consortium name="Ensembl"/>
        </authorList>
    </citation>
    <scope>IDENTIFICATION</scope>
</reference>
<evidence type="ECO:0000256" key="2">
    <source>
        <dbReference type="SAM" id="SignalP"/>
    </source>
</evidence>
<protein>
    <submittedName>
        <fullName evidence="3">Uncharacterized protein</fullName>
    </submittedName>
</protein>
<proteinExistence type="predicted"/>
<evidence type="ECO:0000256" key="1">
    <source>
        <dbReference type="SAM" id="MobiDB-lite"/>
    </source>
</evidence>
<keyword evidence="2" id="KW-0732">Signal</keyword>
<name>A0A670IXN3_PODMU</name>
<dbReference type="AlphaFoldDB" id="A0A670IXN3"/>